<feature type="region of interest" description="Disordered" evidence="1">
    <location>
        <begin position="196"/>
        <end position="237"/>
    </location>
</feature>
<dbReference type="InterPro" id="IPR001810">
    <property type="entry name" value="F-box_dom"/>
</dbReference>
<evidence type="ECO:0000313" key="3">
    <source>
        <dbReference type="EMBL" id="KAA8574525.1"/>
    </source>
</evidence>
<comment type="caution">
    <text evidence="3">The sequence shown here is derived from an EMBL/GenBank/DDBJ whole genome shotgun (WGS) entry which is preliminary data.</text>
</comment>
<reference evidence="3 4" key="1">
    <citation type="submission" date="2019-06" db="EMBL/GenBank/DDBJ databases">
        <title>Genome Sequence of the Brown Rot Fungal Pathogen Monilinia fructicola.</title>
        <authorList>
            <person name="De Miccolis Angelini R.M."/>
            <person name="Landi L."/>
            <person name="Abate D."/>
            <person name="Pollastro S."/>
            <person name="Romanazzi G."/>
            <person name="Faretra F."/>
        </authorList>
    </citation>
    <scope>NUCLEOTIDE SEQUENCE [LARGE SCALE GENOMIC DNA]</scope>
    <source>
        <strain evidence="3 4">Mfrc123</strain>
    </source>
</reference>
<evidence type="ECO:0000259" key="2">
    <source>
        <dbReference type="Pfam" id="PF12937"/>
    </source>
</evidence>
<evidence type="ECO:0000256" key="1">
    <source>
        <dbReference type="SAM" id="MobiDB-lite"/>
    </source>
</evidence>
<dbReference type="SUPFAM" id="SSF81383">
    <property type="entry name" value="F-box domain"/>
    <property type="match status" value="1"/>
</dbReference>
<feature type="compositionally biased region" description="Low complexity" evidence="1">
    <location>
        <begin position="70"/>
        <end position="87"/>
    </location>
</feature>
<dbReference type="VEuPathDB" id="FungiDB:MFRU_015g00510"/>
<protein>
    <recommendedName>
        <fullName evidence="2">F-box domain-containing protein</fullName>
    </recommendedName>
</protein>
<feature type="domain" description="F-box" evidence="2">
    <location>
        <begin position="234"/>
        <end position="262"/>
    </location>
</feature>
<name>A0A5M9K6T7_MONFR</name>
<feature type="compositionally biased region" description="Polar residues" evidence="1">
    <location>
        <begin position="126"/>
        <end position="138"/>
    </location>
</feature>
<proteinExistence type="predicted"/>
<dbReference type="CDD" id="cd09917">
    <property type="entry name" value="F-box_SF"/>
    <property type="match status" value="1"/>
</dbReference>
<evidence type="ECO:0000313" key="4">
    <source>
        <dbReference type="Proteomes" id="UP000322873"/>
    </source>
</evidence>
<gene>
    <name evidence="3" type="ORF">EYC84_005979</name>
</gene>
<dbReference type="AlphaFoldDB" id="A0A5M9K6T7"/>
<feature type="region of interest" description="Disordered" evidence="1">
    <location>
        <begin position="412"/>
        <end position="434"/>
    </location>
</feature>
<feature type="region of interest" description="Disordered" evidence="1">
    <location>
        <begin position="126"/>
        <end position="151"/>
    </location>
</feature>
<dbReference type="EMBL" id="VICG01000003">
    <property type="protein sequence ID" value="KAA8574525.1"/>
    <property type="molecule type" value="Genomic_DNA"/>
</dbReference>
<organism evidence="3 4">
    <name type="scientific">Monilinia fructicola</name>
    <name type="common">Brown rot fungus</name>
    <name type="synonym">Ciboria fructicola</name>
    <dbReference type="NCBI Taxonomy" id="38448"/>
    <lineage>
        <taxon>Eukaryota</taxon>
        <taxon>Fungi</taxon>
        <taxon>Dikarya</taxon>
        <taxon>Ascomycota</taxon>
        <taxon>Pezizomycotina</taxon>
        <taxon>Leotiomycetes</taxon>
        <taxon>Helotiales</taxon>
        <taxon>Sclerotiniaceae</taxon>
        <taxon>Monilinia</taxon>
    </lineage>
</organism>
<accession>A0A5M9K6T7</accession>
<dbReference type="Proteomes" id="UP000322873">
    <property type="component" value="Unassembled WGS sequence"/>
</dbReference>
<sequence length="434" mass="48750">MYGGQSKNIIPKKKYRESKSESVFQQAISFTDSCTRQTSLAEPSLFFNIKTRQDHPIFWKTHPVEKFTMSPHTSSSTSTPSSDPASSNLGLESMLRDLMTSTTFTTTSSSFIRTWSGVPSFTHGTECESLSNTDTENTSAISSDSEDADVDVSEETHWTFEVTPEITRRLSIVPSPEITRRLSIVPMPMPSHLLQASQSLSQATEEKDEDVKEAEAETETEEGQEQQQEKPTLPTLPNELKLEIFSHLDPIDATCLALTSRHTYLVYRAIHGTALALNTRRVGPNNLEYAFTKSDERSCRHCGKGRCELWMHLREFMEKGPLEREYCGMKGNFGGKGKEGVDGCWRGKPSKPRRCGRHPERTTTVRVEDGGREFGEDYCAGEGGGGEVGWGMGNGERGEGREEFVNRWPERIFPEDYRGSQESTHQSRRSPLHQ</sequence>
<dbReference type="InterPro" id="IPR036047">
    <property type="entry name" value="F-box-like_dom_sf"/>
</dbReference>
<dbReference type="Pfam" id="PF12937">
    <property type="entry name" value="F-box-like"/>
    <property type="match status" value="1"/>
</dbReference>
<feature type="region of interest" description="Disordered" evidence="1">
    <location>
        <begin position="69"/>
        <end position="89"/>
    </location>
</feature>
<keyword evidence="4" id="KW-1185">Reference proteome</keyword>